<evidence type="ECO:0000256" key="7">
    <source>
        <dbReference type="RuleBase" id="RU363032"/>
    </source>
</evidence>
<gene>
    <name evidence="9" type="ORF">DLJ74_05425</name>
</gene>
<dbReference type="Gene3D" id="1.10.3720.10">
    <property type="entry name" value="MetI-like"/>
    <property type="match status" value="1"/>
</dbReference>
<dbReference type="PANTHER" id="PTHR30193:SF1">
    <property type="entry name" value="ABC TRANSPORTER PERMEASE PROTEIN YESP-RELATED"/>
    <property type="match status" value="1"/>
</dbReference>
<dbReference type="InterPro" id="IPR051393">
    <property type="entry name" value="ABC_transporter_permease"/>
</dbReference>
<evidence type="ECO:0000256" key="6">
    <source>
        <dbReference type="ARBA" id="ARBA00023136"/>
    </source>
</evidence>
<dbReference type="AlphaFoldDB" id="A0A317L6N9"/>
<dbReference type="EMBL" id="QGTD01000005">
    <property type="protein sequence ID" value="PWU69419.1"/>
    <property type="molecule type" value="Genomic_DNA"/>
</dbReference>
<keyword evidence="2 7" id="KW-0813">Transport</keyword>
<evidence type="ECO:0000313" key="9">
    <source>
        <dbReference type="EMBL" id="PWU69419.1"/>
    </source>
</evidence>
<protein>
    <submittedName>
        <fullName evidence="9">Spermidine/putrescine ABC transporter permease</fullName>
    </submittedName>
</protein>
<keyword evidence="10" id="KW-1185">Reference proteome</keyword>
<dbReference type="OrthoDB" id="9788108at2"/>
<keyword evidence="4 7" id="KW-0812">Transmembrane</keyword>
<dbReference type="GO" id="GO:0055085">
    <property type="term" value="P:transmembrane transport"/>
    <property type="evidence" value="ECO:0007669"/>
    <property type="project" value="InterPro"/>
</dbReference>
<dbReference type="CDD" id="cd06261">
    <property type="entry name" value="TM_PBP2"/>
    <property type="match status" value="1"/>
</dbReference>
<organism evidence="9 10">
    <name type="scientific">Gracilibacillus dipsosauri</name>
    <dbReference type="NCBI Taxonomy" id="178340"/>
    <lineage>
        <taxon>Bacteria</taxon>
        <taxon>Bacillati</taxon>
        <taxon>Bacillota</taxon>
        <taxon>Bacilli</taxon>
        <taxon>Bacillales</taxon>
        <taxon>Bacillaceae</taxon>
        <taxon>Gracilibacillus</taxon>
    </lineage>
</organism>
<reference evidence="9 10" key="1">
    <citation type="submission" date="2018-05" db="EMBL/GenBank/DDBJ databases">
        <title>Genomic analysis of Gracilibacillus dipsosauri DD1 reveals novel features of a salt-tolerant amylase.</title>
        <authorList>
            <person name="Deutch C.E."/>
            <person name="Yang S."/>
        </authorList>
    </citation>
    <scope>NUCLEOTIDE SEQUENCE [LARGE SCALE GENOMIC DNA]</scope>
    <source>
        <strain evidence="9 10">DD1</strain>
    </source>
</reference>
<dbReference type="GO" id="GO:0005886">
    <property type="term" value="C:plasma membrane"/>
    <property type="evidence" value="ECO:0007669"/>
    <property type="project" value="UniProtKB-SubCell"/>
</dbReference>
<sequence length="300" mass="33869">MLEGGMAVRNERKQFLLYVSPWIFGFLVFTAGPMLVSLYLSFTEYDILSPHTWIGISNYIELVSNDRFWSSLWNTIYYTILGVPLHVFLGLMISLLLLRAIPGIMIFRTAFYLPAIFGGVAILLLWNYMLAPGVNGQNVGLVNAMLSLVGIDGPGWSSDPNWAKPTVVLVKLWGVGGSLLIFLPALSSVPKELHEAAEMDGASPFRKFWSITFPAISPAVLFVATMEIIGTLKMFIEPMIIPGLDPAWTDTLMIHLYHHAFEYFQMGYASALAWIMFVIILMITILNLYLSKRWVYYDYE</sequence>
<feature type="transmembrane region" description="Helical" evidence="7">
    <location>
        <begin position="76"/>
        <end position="98"/>
    </location>
</feature>
<dbReference type="SUPFAM" id="SSF161098">
    <property type="entry name" value="MetI-like"/>
    <property type="match status" value="1"/>
</dbReference>
<feature type="transmembrane region" description="Helical" evidence="7">
    <location>
        <begin position="110"/>
        <end position="129"/>
    </location>
</feature>
<dbReference type="InterPro" id="IPR035906">
    <property type="entry name" value="MetI-like_sf"/>
</dbReference>
<feature type="transmembrane region" description="Helical" evidence="7">
    <location>
        <begin position="271"/>
        <end position="290"/>
    </location>
</feature>
<dbReference type="SUPFAM" id="SSF160964">
    <property type="entry name" value="MalF N-terminal region-like"/>
    <property type="match status" value="1"/>
</dbReference>
<dbReference type="InterPro" id="IPR000515">
    <property type="entry name" value="MetI-like"/>
</dbReference>
<proteinExistence type="inferred from homology"/>
<dbReference type="PANTHER" id="PTHR30193">
    <property type="entry name" value="ABC TRANSPORTER PERMEASE PROTEIN"/>
    <property type="match status" value="1"/>
</dbReference>
<feature type="transmembrane region" description="Helical" evidence="7">
    <location>
        <begin position="208"/>
        <end position="229"/>
    </location>
</feature>
<evidence type="ECO:0000256" key="3">
    <source>
        <dbReference type="ARBA" id="ARBA00022475"/>
    </source>
</evidence>
<name>A0A317L6N9_9BACI</name>
<keyword evidence="3" id="KW-1003">Cell membrane</keyword>
<evidence type="ECO:0000256" key="2">
    <source>
        <dbReference type="ARBA" id="ARBA00022448"/>
    </source>
</evidence>
<feature type="transmembrane region" description="Helical" evidence="7">
    <location>
        <begin position="168"/>
        <end position="187"/>
    </location>
</feature>
<evidence type="ECO:0000313" key="10">
    <source>
        <dbReference type="Proteomes" id="UP000245624"/>
    </source>
</evidence>
<evidence type="ECO:0000256" key="1">
    <source>
        <dbReference type="ARBA" id="ARBA00004651"/>
    </source>
</evidence>
<feature type="transmembrane region" description="Helical" evidence="7">
    <location>
        <begin position="15"/>
        <end position="40"/>
    </location>
</feature>
<feature type="domain" description="ABC transmembrane type-1" evidence="8">
    <location>
        <begin position="72"/>
        <end position="287"/>
    </location>
</feature>
<dbReference type="Pfam" id="PF00528">
    <property type="entry name" value="BPD_transp_1"/>
    <property type="match status" value="1"/>
</dbReference>
<evidence type="ECO:0000256" key="5">
    <source>
        <dbReference type="ARBA" id="ARBA00022989"/>
    </source>
</evidence>
<comment type="subcellular location">
    <subcellularLocation>
        <location evidence="1 7">Cell membrane</location>
        <topology evidence="1 7">Multi-pass membrane protein</topology>
    </subcellularLocation>
</comment>
<accession>A0A317L6N9</accession>
<evidence type="ECO:0000259" key="8">
    <source>
        <dbReference type="PROSITE" id="PS50928"/>
    </source>
</evidence>
<keyword evidence="6 7" id="KW-0472">Membrane</keyword>
<comment type="similarity">
    <text evidence="7">Belongs to the binding-protein-dependent transport system permease family.</text>
</comment>
<keyword evidence="5 7" id="KW-1133">Transmembrane helix</keyword>
<comment type="caution">
    <text evidence="9">The sequence shown here is derived from an EMBL/GenBank/DDBJ whole genome shotgun (WGS) entry which is preliminary data.</text>
</comment>
<evidence type="ECO:0000256" key="4">
    <source>
        <dbReference type="ARBA" id="ARBA00022692"/>
    </source>
</evidence>
<dbReference type="PROSITE" id="PS50928">
    <property type="entry name" value="ABC_TM1"/>
    <property type="match status" value="1"/>
</dbReference>
<dbReference type="Proteomes" id="UP000245624">
    <property type="component" value="Unassembled WGS sequence"/>
</dbReference>